<evidence type="ECO:0000313" key="3">
    <source>
        <dbReference type="EMBL" id="OGK54558.1"/>
    </source>
</evidence>
<dbReference type="PANTHER" id="PTHR34700:SF4">
    <property type="entry name" value="PHAGE-LIKE ELEMENT PBSX PROTEIN XKDP"/>
    <property type="match status" value="1"/>
</dbReference>
<evidence type="ECO:0000313" key="4">
    <source>
        <dbReference type="Proteomes" id="UP000177418"/>
    </source>
</evidence>
<gene>
    <name evidence="3" type="ORF">A3H78_01575</name>
</gene>
<dbReference type="AlphaFoldDB" id="A0A1F7JG12"/>
<proteinExistence type="predicted"/>
<dbReference type="InterPro" id="IPR018392">
    <property type="entry name" value="LysM"/>
</dbReference>
<organism evidence="3 4">
    <name type="scientific">Candidatus Roizmanbacteria bacterium RIFCSPLOWO2_02_FULL_36_11</name>
    <dbReference type="NCBI Taxonomy" id="1802071"/>
    <lineage>
        <taxon>Bacteria</taxon>
        <taxon>Candidatus Roizmaniibacteriota</taxon>
    </lineage>
</organism>
<dbReference type="EMBL" id="MGAV01000014">
    <property type="protein sequence ID" value="OGK54558.1"/>
    <property type="molecule type" value="Genomic_DNA"/>
</dbReference>
<dbReference type="InterPro" id="IPR052196">
    <property type="entry name" value="Bact_Kbp"/>
</dbReference>
<sequence>MSKSDESYVNILMDKFKGNYQSVILGILVIIVGFAVLFKTSKNGMLNKVLTTKDQAAAATQQQSNLAPGGKYTVKKGETLWAICEKYYGSGYAWTDVTTTNKLKNANLIEVGQVLTMPELKNIIKPAELTTQPAKKQVVKELKPITIKETNYKVIKGDNLWKISVGAYGDGYQWVTIARTNGLKNPNLIYPGNLLKLPR</sequence>
<dbReference type="PANTHER" id="PTHR34700">
    <property type="entry name" value="POTASSIUM BINDING PROTEIN KBP"/>
    <property type="match status" value="1"/>
</dbReference>
<comment type="caution">
    <text evidence="3">The sequence shown here is derived from an EMBL/GenBank/DDBJ whole genome shotgun (WGS) entry which is preliminary data.</text>
</comment>
<keyword evidence="1" id="KW-0472">Membrane</keyword>
<dbReference type="Gene3D" id="3.10.350.10">
    <property type="entry name" value="LysM domain"/>
    <property type="match status" value="2"/>
</dbReference>
<feature type="domain" description="LysM" evidence="2">
    <location>
        <begin position="70"/>
        <end position="117"/>
    </location>
</feature>
<feature type="domain" description="LysM" evidence="2">
    <location>
        <begin position="150"/>
        <end position="197"/>
    </location>
</feature>
<accession>A0A1F7JG12</accession>
<dbReference type="SMART" id="SM00257">
    <property type="entry name" value="LysM"/>
    <property type="match status" value="2"/>
</dbReference>
<keyword evidence="1" id="KW-0812">Transmembrane</keyword>
<dbReference type="PROSITE" id="PS51782">
    <property type="entry name" value="LYSM"/>
    <property type="match status" value="2"/>
</dbReference>
<feature type="transmembrane region" description="Helical" evidence="1">
    <location>
        <begin position="20"/>
        <end position="38"/>
    </location>
</feature>
<keyword evidence="1" id="KW-1133">Transmembrane helix</keyword>
<name>A0A1F7JG12_9BACT</name>
<dbReference type="Pfam" id="PF01476">
    <property type="entry name" value="LysM"/>
    <property type="match status" value="2"/>
</dbReference>
<reference evidence="3 4" key="1">
    <citation type="journal article" date="2016" name="Nat. Commun.">
        <title>Thousands of microbial genomes shed light on interconnected biogeochemical processes in an aquifer system.</title>
        <authorList>
            <person name="Anantharaman K."/>
            <person name="Brown C.T."/>
            <person name="Hug L.A."/>
            <person name="Sharon I."/>
            <person name="Castelle C.J."/>
            <person name="Probst A.J."/>
            <person name="Thomas B.C."/>
            <person name="Singh A."/>
            <person name="Wilkins M.J."/>
            <person name="Karaoz U."/>
            <person name="Brodie E.L."/>
            <person name="Williams K.H."/>
            <person name="Hubbard S.S."/>
            <person name="Banfield J.F."/>
        </authorList>
    </citation>
    <scope>NUCLEOTIDE SEQUENCE [LARGE SCALE GENOMIC DNA]</scope>
</reference>
<dbReference type="Proteomes" id="UP000177418">
    <property type="component" value="Unassembled WGS sequence"/>
</dbReference>
<evidence type="ECO:0000259" key="2">
    <source>
        <dbReference type="PROSITE" id="PS51782"/>
    </source>
</evidence>
<protein>
    <recommendedName>
        <fullName evidence="2">LysM domain-containing protein</fullName>
    </recommendedName>
</protein>
<dbReference type="InterPro" id="IPR036779">
    <property type="entry name" value="LysM_dom_sf"/>
</dbReference>
<dbReference type="CDD" id="cd00118">
    <property type="entry name" value="LysM"/>
    <property type="match status" value="2"/>
</dbReference>
<dbReference type="SUPFAM" id="SSF54106">
    <property type="entry name" value="LysM domain"/>
    <property type="match status" value="2"/>
</dbReference>
<evidence type="ECO:0000256" key="1">
    <source>
        <dbReference type="SAM" id="Phobius"/>
    </source>
</evidence>